<proteinExistence type="predicted"/>
<keyword evidence="2" id="KW-1185">Reference proteome</keyword>
<feature type="compositionally biased region" description="Pro residues" evidence="1">
    <location>
        <begin position="266"/>
        <end position="276"/>
    </location>
</feature>
<dbReference type="AlphaFoldDB" id="A0A7I4XVC1"/>
<feature type="compositionally biased region" description="Pro residues" evidence="1">
    <location>
        <begin position="343"/>
        <end position="374"/>
    </location>
</feature>
<organism evidence="2 3">
    <name type="scientific">Haemonchus contortus</name>
    <name type="common">Barber pole worm</name>
    <dbReference type="NCBI Taxonomy" id="6289"/>
    <lineage>
        <taxon>Eukaryota</taxon>
        <taxon>Metazoa</taxon>
        <taxon>Ecdysozoa</taxon>
        <taxon>Nematoda</taxon>
        <taxon>Chromadorea</taxon>
        <taxon>Rhabditida</taxon>
        <taxon>Rhabditina</taxon>
        <taxon>Rhabditomorpha</taxon>
        <taxon>Strongyloidea</taxon>
        <taxon>Trichostrongylidae</taxon>
        <taxon>Haemonchus</taxon>
    </lineage>
</organism>
<feature type="compositionally biased region" description="Basic and acidic residues" evidence="1">
    <location>
        <begin position="44"/>
        <end position="54"/>
    </location>
</feature>
<feature type="region of interest" description="Disordered" evidence="1">
    <location>
        <begin position="182"/>
        <end position="228"/>
    </location>
</feature>
<sequence length="493" mass="52485">MTVVNELDSHLMASGKSNSNGHFAENNRGGSGAVTEDSAGGSHRNGDNAEDVRKQRLQKAMRVSEEWKSAMAKPRTAAATVVKPETERRRPTLTVHKFKQQTETALSTELSVASDSKICSVISDIIFLLHEADLIKENILYKCGKLKEDFEREETVVRTMLAEANIPTAISDSLLDSHFTMSSTRSAAPVQEPPHQTLSPRPGVDSVMANAVPPPFPPTNVPPPPINASVPPPVPPAFPTLHASASLPDLSVPPPPINNVTTSAHPTPPPTLPPPLTTTASSTPMFTVPPPQIPVSSGMESLPGGKSTTITPSVPPPTLPPPSNLPPPSTVPPPSTSVLPSSTIPPPTSLPPPPILSPPSAGLPPPSSLHPPPTGSEFTNRPQPGSTGGVSVETILNASLRPCSTLQFSGPFGPPIAPPPRNDYPPPAASRGSFQGTRRFEPPNRGTFYPQRRYEGRDRRPPYQDLEPHGNEAPQDHAQRPRTFHPQPPPIYP</sequence>
<feature type="compositionally biased region" description="Polar residues" evidence="1">
    <location>
        <begin position="394"/>
        <end position="408"/>
    </location>
</feature>
<feature type="compositionally biased region" description="Pro residues" evidence="1">
    <location>
        <begin position="313"/>
        <end position="335"/>
    </location>
</feature>
<feature type="compositionally biased region" description="Polar residues" evidence="1">
    <location>
        <begin position="376"/>
        <end position="385"/>
    </location>
</feature>
<evidence type="ECO:0000256" key="1">
    <source>
        <dbReference type="SAM" id="MobiDB-lite"/>
    </source>
</evidence>
<name>A0A7I4XVC1_HAECO</name>
<feature type="region of interest" description="Disordered" evidence="1">
    <location>
        <begin position="241"/>
        <end position="493"/>
    </location>
</feature>
<dbReference type="WBParaSite" id="HCON_00016530-00001">
    <property type="protein sequence ID" value="HCON_00016530-00001"/>
    <property type="gene ID" value="HCON_00016530"/>
</dbReference>
<feature type="region of interest" description="Disordered" evidence="1">
    <location>
        <begin position="1"/>
        <end position="58"/>
    </location>
</feature>
<evidence type="ECO:0000313" key="3">
    <source>
        <dbReference type="WBParaSite" id="HCON_00016530-00001"/>
    </source>
</evidence>
<dbReference type="OMA" id="PGHCTQH"/>
<feature type="compositionally biased region" description="Pro residues" evidence="1">
    <location>
        <begin position="412"/>
        <end position="428"/>
    </location>
</feature>
<dbReference type="Proteomes" id="UP000025227">
    <property type="component" value="Unplaced"/>
</dbReference>
<evidence type="ECO:0000313" key="2">
    <source>
        <dbReference type="Proteomes" id="UP000025227"/>
    </source>
</evidence>
<reference evidence="3" key="1">
    <citation type="submission" date="2020-12" db="UniProtKB">
        <authorList>
            <consortium name="WormBaseParasite"/>
        </authorList>
    </citation>
    <scope>IDENTIFICATION</scope>
    <source>
        <strain evidence="3">MHco3</strain>
    </source>
</reference>
<dbReference type="OrthoDB" id="5870251at2759"/>
<protein>
    <submittedName>
        <fullName evidence="3">C2H2-type domain-containing protein</fullName>
    </submittedName>
</protein>
<feature type="compositionally biased region" description="Basic and acidic residues" evidence="1">
    <location>
        <begin position="452"/>
        <end position="479"/>
    </location>
</feature>
<feature type="compositionally biased region" description="Pro residues" evidence="1">
    <location>
        <begin position="212"/>
        <end position="228"/>
    </location>
</feature>
<accession>A0A7I4XVC1</accession>